<proteinExistence type="predicted"/>
<dbReference type="EMBL" id="MT144020">
    <property type="protein sequence ID" value="QJA46737.1"/>
    <property type="molecule type" value="Genomic_DNA"/>
</dbReference>
<evidence type="ECO:0000313" key="4">
    <source>
        <dbReference type="EMBL" id="QJH95342.1"/>
    </source>
</evidence>
<organism evidence="1">
    <name type="scientific">viral metagenome</name>
    <dbReference type="NCBI Taxonomy" id="1070528"/>
    <lineage>
        <taxon>unclassified sequences</taxon>
        <taxon>metagenomes</taxon>
        <taxon>organismal metagenomes</taxon>
    </lineage>
</organism>
<accession>A0A6H1ZHE1</accession>
<evidence type="ECO:0000313" key="3">
    <source>
        <dbReference type="EMBL" id="QJA84239.1"/>
    </source>
</evidence>
<evidence type="ECO:0000313" key="2">
    <source>
        <dbReference type="EMBL" id="QJA67424.1"/>
    </source>
</evidence>
<gene>
    <name evidence="3" type="ORF">MM415A00215_0033</name>
    <name evidence="2" type="ORF">MM415B00223_0011</name>
    <name evidence="1" type="ORF">TM448A00522_0007</name>
    <name evidence="4" type="ORF">TM448B00399_0033</name>
</gene>
<dbReference type="EMBL" id="MT144617">
    <property type="protein sequence ID" value="QJH95342.1"/>
    <property type="molecule type" value="Genomic_DNA"/>
</dbReference>
<protein>
    <submittedName>
        <fullName evidence="1">Uncharacterized protein</fullName>
    </submittedName>
</protein>
<evidence type="ECO:0000313" key="1">
    <source>
        <dbReference type="EMBL" id="QJA46737.1"/>
    </source>
</evidence>
<dbReference type="AlphaFoldDB" id="A0A6H1ZHE1"/>
<dbReference type="EMBL" id="MT141571">
    <property type="protein sequence ID" value="QJA67424.1"/>
    <property type="molecule type" value="Genomic_DNA"/>
</dbReference>
<name>A0A6H1ZHE1_9ZZZZ</name>
<sequence>MNKQIFVHNGDGVVPKEELHFFTNFHNSFLVDKILTATTDSAVAEYLAESEARVRRDTAEEHPPEKIAQAEKYLAECATDFTPTMEKLRQIEAAGFHEIDVYELECGIRQLSDFPKYQFRLRRISCVSGFKGSDFKAEIDKAPPKVHKQFQSAQELGVFEDYEILKVEKIPDPILVGRFKVMYFEISRWS</sequence>
<reference evidence="1" key="1">
    <citation type="submission" date="2020-03" db="EMBL/GenBank/DDBJ databases">
        <title>The deep terrestrial virosphere.</title>
        <authorList>
            <person name="Holmfeldt K."/>
            <person name="Nilsson E."/>
            <person name="Simone D."/>
            <person name="Lopez-Fernandez M."/>
            <person name="Wu X."/>
            <person name="de Brujin I."/>
            <person name="Lundin D."/>
            <person name="Andersson A."/>
            <person name="Bertilsson S."/>
            <person name="Dopson M."/>
        </authorList>
    </citation>
    <scope>NUCLEOTIDE SEQUENCE</scope>
    <source>
        <strain evidence="3">MM415A00215</strain>
        <strain evidence="2">MM415B00223</strain>
        <strain evidence="1">TM448A00522</strain>
        <strain evidence="4">TM448B00399</strain>
    </source>
</reference>
<dbReference type="EMBL" id="MT142526">
    <property type="protein sequence ID" value="QJA84239.1"/>
    <property type="molecule type" value="Genomic_DNA"/>
</dbReference>